<sequence length="288" mass="29527">MTSPRRPLRRPRSLSHLILLAPTASALSLANFQLITSNDVPSTCILVYDSQIPDCKASDFTNGNLCSADCVNGLAKTSSFINLFCSGVNVNSKSLLGLTLRGKLIDTLCPSAQSTTLTVTVQPSTTQGFTTPIQTPPVTSTTLISSTTTAVIQPTTSIPSPPATTVASVPATTQTSAPEQTTDRTTESTTQKTTEQTTAQTTVQTTAQTTKVTSAVTSAVTSTVASSHSSAQSPTTQSEASSTTTLATEVTGGGSPFDAVPAMGIRAVSIGATKAILAAMGLGIILLR</sequence>
<keyword evidence="3" id="KW-0732">Signal</keyword>
<name>A0A1Y2EDL0_9PEZI</name>
<evidence type="ECO:0000256" key="1">
    <source>
        <dbReference type="SAM" id="MobiDB-lite"/>
    </source>
</evidence>
<proteinExistence type="predicted"/>
<evidence type="ECO:0000313" key="5">
    <source>
        <dbReference type="Proteomes" id="UP000193689"/>
    </source>
</evidence>
<feature type="compositionally biased region" description="Low complexity" evidence="1">
    <location>
        <begin position="225"/>
        <end position="249"/>
    </location>
</feature>
<dbReference type="InParanoid" id="A0A1Y2EDL0"/>
<evidence type="ECO:0000256" key="2">
    <source>
        <dbReference type="SAM" id="Phobius"/>
    </source>
</evidence>
<feature type="chain" id="PRO_5013163996" description="Extracellular membrane protein CFEM domain-containing protein" evidence="3">
    <location>
        <begin position="27"/>
        <end position="288"/>
    </location>
</feature>
<evidence type="ECO:0000313" key="4">
    <source>
        <dbReference type="EMBL" id="ORY69658.1"/>
    </source>
</evidence>
<protein>
    <recommendedName>
        <fullName evidence="6">Extracellular membrane protein CFEM domain-containing protein</fullName>
    </recommendedName>
</protein>
<dbReference type="AlphaFoldDB" id="A0A1Y2EDL0"/>
<keyword evidence="5" id="KW-1185">Reference proteome</keyword>
<keyword evidence="2" id="KW-0472">Membrane</keyword>
<evidence type="ECO:0000256" key="3">
    <source>
        <dbReference type="SAM" id="SignalP"/>
    </source>
</evidence>
<feature type="transmembrane region" description="Helical" evidence="2">
    <location>
        <begin position="267"/>
        <end position="287"/>
    </location>
</feature>
<feature type="signal peptide" evidence="3">
    <location>
        <begin position="1"/>
        <end position="26"/>
    </location>
</feature>
<dbReference type="GeneID" id="63781954"/>
<keyword evidence="2" id="KW-0812">Transmembrane</keyword>
<dbReference type="EMBL" id="MCFJ01000002">
    <property type="protein sequence ID" value="ORY69658.1"/>
    <property type="molecule type" value="Genomic_DNA"/>
</dbReference>
<feature type="region of interest" description="Disordered" evidence="1">
    <location>
        <begin position="225"/>
        <end position="259"/>
    </location>
</feature>
<gene>
    <name evidence="4" type="ORF">BCR38DRAFT_89718</name>
</gene>
<dbReference type="OrthoDB" id="5427833at2759"/>
<reference evidence="4 5" key="1">
    <citation type="submission" date="2016-07" db="EMBL/GenBank/DDBJ databases">
        <title>Pervasive Adenine N6-methylation of Active Genes in Fungi.</title>
        <authorList>
            <consortium name="DOE Joint Genome Institute"/>
            <person name="Mondo S.J."/>
            <person name="Dannebaum R.O."/>
            <person name="Kuo R.C."/>
            <person name="Labutti K."/>
            <person name="Haridas S."/>
            <person name="Kuo A."/>
            <person name="Salamov A."/>
            <person name="Ahrendt S.R."/>
            <person name="Lipzen A."/>
            <person name="Sullivan W."/>
            <person name="Andreopoulos W.B."/>
            <person name="Clum A."/>
            <person name="Lindquist E."/>
            <person name="Daum C."/>
            <person name="Ramamoorthy G.K."/>
            <person name="Gryganskyi A."/>
            <person name="Culley D."/>
            <person name="Magnuson J.K."/>
            <person name="James T.Y."/>
            <person name="O'Malley M.A."/>
            <person name="Stajich J.E."/>
            <person name="Spatafora J.W."/>
            <person name="Visel A."/>
            <person name="Grigoriev I.V."/>
        </authorList>
    </citation>
    <scope>NUCLEOTIDE SEQUENCE [LARGE SCALE GENOMIC DNA]</scope>
    <source>
        <strain evidence="4 5">CBS 129021</strain>
    </source>
</reference>
<keyword evidence="2" id="KW-1133">Transmembrane helix</keyword>
<dbReference type="RefSeq" id="XP_040719608.1">
    <property type="nucleotide sequence ID" value="XM_040865742.1"/>
</dbReference>
<feature type="compositionally biased region" description="Low complexity" evidence="1">
    <location>
        <begin position="187"/>
        <end position="205"/>
    </location>
</feature>
<dbReference type="Proteomes" id="UP000193689">
    <property type="component" value="Unassembled WGS sequence"/>
</dbReference>
<feature type="region of interest" description="Disordered" evidence="1">
    <location>
        <begin position="153"/>
        <end position="205"/>
    </location>
</feature>
<accession>A0A1Y2EDL0</accession>
<dbReference type="STRING" id="1141098.A0A1Y2EDL0"/>
<comment type="caution">
    <text evidence="4">The sequence shown here is derived from an EMBL/GenBank/DDBJ whole genome shotgun (WGS) entry which is preliminary data.</text>
</comment>
<organism evidence="4 5">
    <name type="scientific">Pseudomassariella vexata</name>
    <dbReference type="NCBI Taxonomy" id="1141098"/>
    <lineage>
        <taxon>Eukaryota</taxon>
        <taxon>Fungi</taxon>
        <taxon>Dikarya</taxon>
        <taxon>Ascomycota</taxon>
        <taxon>Pezizomycotina</taxon>
        <taxon>Sordariomycetes</taxon>
        <taxon>Xylariomycetidae</taxon>
        <taxon>Amphisphaeriales</taxon>
        <taxon>Pseudomassariaceae</taxon>
        <taxon>Pseudomassariella</taxon>
    </lineage>
</organism>
<feature type="compositionally biased region" description="Low complexity" evidence="1">
    <location>
        <begin position="153"/>
        <end position="180"/>
    </location>
</feature>
<evidence type="ECO:0008006" key="6">
    <source>
        <dbReference type="Google" id="ProtNLM"/>
    </source>
</evidence>